<reference evidence="1 2" key="1">
    <citation type="journal article" date="2012" name="Appl. Environ. Microbiol.">
        <title>Genome Sequence of Thermotolerant Bacillus methanolicus: Features and Regulation Related to Methylotrophy and Production of L-Lysine and L-Glutamate from Methanol.</title>
        <authorList>
            <person name="Heggeset T.M."/>
            <person name="Krog A."/>
            <person name="Balzer S."/>
            <person name="Wentzel A."/>
            <person name="Ellingsen T.E."/>
            <person name="Brautaset T."/>
        </authorList>
    </citation>
    <scope>NUCLEOTIDE SEQUENCE [LARGE SCALE GENOMIC DNA]</scope>
    <source>
        <strain evidence="1 2">PB1</strain>
    </source>
</reference>
<dbReference type="EMBL" id="AFEU01000003">
    <property type="protein sequence ID" value="EIJ79093.1"/>
    <property type="molecule type" value="Genomic_DNA"/>
</dbReference>
<evidence type="ECO:0000313" key="1">
    <source>
        <dbReference type="EMBL" id="EIJ79093.1"/>
    </source>
</evidence>
<sequence length="73" mass="8438">MNGLLKRALESGETLEMIYLSDKNQLSQRKIKVVDISSNTFRAYCFSRRQPRTFKKSNVLSIGPVRKKFREGA</sequence>
<dbReference type="RefSeq" id="WP_004438456.1">
    <property type="nucleotide sequence ID" value="NZ_AFEU01000003.1"/>
</dbReference>
<dbReference type="AlphaFoldDB" id="I3DXX2"/>
<gene>
    <name evidence="1" type="ORF">PB1_16089</name>
</gene>
<accession>I3DXX2</accession>
<proteinExistence type="predicted"/>
<dbReference type="STRING" id="997296.PB1_16089"/>
<evidence type="ECO:0008006" key="3">
    <source>
        <dbReference type="Google" id="ProtNLM"/>
    </source>
</evidence>
<protein>
    <recommendedName>
        <fullName evidence="3">WYL domain-containing protein</fullName>
    </recommendedName>
</protein>
<dbReference type="PATRIC" id="fig|997296.3.peg.3390"/>
<evidence type="ECO:0000313" key="2">
    <source>
        <dbReference type="Proteomes" id="UP000010523"/>
    </source>
</evidence>
<dbReference type="OrthoDB" id="2112405at2"/>
<comment type="caution">
    <text evidence="1">The sequence shown here is derived from an EMBL/GenBank/DDBJ whole genome shotgun (WGS) entry which is preliminary data.</text>
</comment>
<dbReference type="Proteomes" id="UP000010523">
    <property type="component" value="Unassembled WGS sequence"/>
</dbReference>
<dbReference type="eggNOG" id="COG2378">
    <property type="taxonomic scope" value="Bacteria"/>
</dbReference>
<organism evidence="1 2">
    <name type="scientific">Bacillus methanolicus PB1</name>
    <dbReference type="NCBI Taxonomy" id="997296"/>
    <lineage>
        <taxon>Bacteria</taxon>
        <taxon>Bacillati</taxon>
        <taxon>Bacillota</taxon>
        <taxon>Bacilli</taxon>
        <taxon>Bacillales</taxon>
        <taxon>Bacillaceae</taxon>
        <taxon>Bacillus</taxon>
    </lineage>
</organism>
<keyword evidence="2" id="KW-1185">Reference proteome</keyword>
<name>I3DXX2_BACMT</name>